<dbReference type="RefSeq" id="WP_313322707.1">
    <property type="nucleotide sequence ID" value="NZ_CP134878.1"/>
</dbReference>
<sequence>MAIKTTFINTFVEYDKYGPSKKTDFDVAFNVMMAMLNALAAYVNSVALGDASKIVLSGFEPTKEAYQPAQPLENPTSCTIKRSENAGEIIVNIAPLNNYGVVNYGCICVEGKELDGVSIINGQLVMPEGGPSVRYDLNKSKRKVFSGLKVGVVYYFYVYAINSVSVSPLSIAQKLMAA</sequence>
<dbReference type="Proteomes" id="UP001304515">
    <property type="component" value="Chromosome"/>
</dbReference>
<reference evidence="2 3" key="1">
    <citation type="submission" date="2023-09" db="EMBL/GenBank/DDBJ databases">
        <title>Flavobacterium sp. a novel bacteria isolate from Pepper rhizosphere.</title>
        <authorList>
            <person name="Peng Y."/>
            <person name="Lee J."/>
        </authorList>
    </citation>
    <scope>NUCLEOTIDE SEQUENCE [LARGE SCALE GENOMIC DNA]</scope>
    <source>
        <strain evidence="1">PMR2A8</strain>
        <strain evidence="2 3">PMTSA4</strain>
    </source>
</reference>
<name>A0AA96F6I5_9FLAO</name>
<proteinExistence type="predicted"/>
<accession>A0AA96EXF4</accession>
<gene>
    <name evidence="2" type="ORF">RN605_04840</name>
    <name evidence="1" type="ORF">RN608_11540</name>
</gene>
<protein>
    <recommendedName>
        <fullName evidence="4">Fibronectin type III domain-containing protein</fullName>
    </recommendedName>
</protein>
<dbReference type="EMBL" id="CP134890">
    <property type="protein sequence ID" value="WNM22691.1"/>
    <property type="molecule type" value="Genomic_DNA"/>
</dbReference>
<keyword evidence="3" id="KW-1185">Reference proteome</keyword>
<evidence type="ECO:0008006" key="4">
    <source>
        <dbReference type="Google" id="ProtNLM"/>
    </source>
</evidence>
<dbReference type="EMBL" id="CP134878">
    <property type="protein sequence ID" value="WNM18640.1"/>
    <property type="molecule type" value="Genomic_DNA"/>
</dbReference>
<dbReference type="AlphaFoldDB" id="A0AA96F6I5"/>
<evidence type="ECO:0000313" key="3">
    <source>
        <dbReference type="Proteomes" id="UP001304515"/>
    </source>
</evidence>
<accession>A0AA96F6I5</accession>
<evidence type="ECO:0000313" key="2">
    <source>
        <dbReference type="EMBL" id="WNM22691.1"/>
    </source>
</evidence>
<dbReference type="KEGG" id="fcj:RN605_04840"/>
<evidence type="ECO:0000313" key="1">
    <source>
        <dbReference type="EMBL" id="WNM18640.1"/>
    </source>
</evidence>
<organism evidence="2 3">
    <name type="scientific">Flavobacterium capsici</name>
    <dbReference type="NCBI Taxonomy" id="3075618"/>
    <lineage>
        <taxon>Bacteria</taxon>
        <taxon>Pseudomonadati</taxon>
        <taxon>Bacteroidota</taxon>
        <taxon>Flavobacteriia</taxon>
        <taxon>Flavobacteriales</taxon>
        <taxon>Flavobacteriaceae</taxon>
        <taxon>Flavobacterium</taxon>
    </lineage>
</organism>